<feature type="transmembrane region" description="Helical" evidence="7">
    <location>
        <begin position="94"/>
        <end position="112"/>
    </location>
</feature>
<dbReference type="AlphaFoldDB" id="A0A1I5A311"/>
<gene>
    <name evidence="9" type="ORF">SAMN05216250_13835</name>
</gene>
<dbReference type="InterPro" id="IPR051539">
    <property type="entry name" value="T4SS-coupling_protein"/>
</dbReference>
<keyword evidence="4 7" id="KW-0812">Transmembrane</keyword>
<dbReference type="PANTHER" id="PTHR37937">
    <property type="entry name" value="CONJUGATIVE TRANSFER: DNA TRANSPORT"/>
    <property type="match status" value="1"/>
</dbReference>
<feature type="transmembrane region" description="Helical" evidence="7">
    <location>
        <begin position="313"/>
        <end position="332"/>
    </location>
</feature>
<comment type="subcellular location">
    <subcellularLocation>
        <location evidence="1">Cell membrane</location>
        <topology evidence="1">Multi-pass membrane protein</topology>
    </subcellularLocation>
</comment>
<dbReference type="CDD" id="cd01127">
    <property type="entry name" value="TrwB_TraG_TraD_VirD4"/>
    <property type="match status" value="1"/>
</dbReference>
<keyword evidence="5 7" id="KW-1133">Transmembrane helix</keyword>
<evidence type="ECO:0000256" key="2">
    <source>
        <dbReference type="ARBA" id="ARBA00008806"/>
    </source>
</evidence>
<dbReference type="Pfam" id="PF14293">
    <property type="entry name" value="YWFCY"/>
    <property type="match status" value="1"/>
</dbReference>
<evidence type="ECO:0000256" key="4">
    <source>
        <dbReference type="ARBA" id="ARBA00022692"/>
    </source>
</evidence>
<dbReference type="GO" id="GO:0005886">
    <property type="term" value="C:plasma membrane"/>
    <property type="evidence" value="ECO:0007669"/>
    <property type="project" value="UniProtKB-SubCell"/>
</dbReference>
<feature type="domain" description="YWFCY" evidence="8">
    <location>
        <begin position="5"/>
        <end position="149"/>
    </location>
</feature>
<reference evidence="9 10" key="1">
    <citation type="submission" date="2016-10" db="EMBL/GenBank/DDBJ databases">
        <authorList>
            <person name="de Groot N.N."/>
        </authorList>
    </citation>
    <scope>NUCLEOTIDE SEQUENCE [LARGE SCALE GENOMIC DNA]</scope>
    <source>
        <strain evidence="9 10">NLAE-zl-C202</strain>
    </source>
</reference>
<feature type="transmembrane region" description="Helical" evidence="7">
    <location>
        <begin position="20"/>
        <end position="38"/>
    </location>
</feature>
<sequence length="675" mass="77221">MQQEDDLRGLAKVMEFMRAISIVFVVIHVYWFCYRAFVDAGINIGVADRILLNFQRTAGLFSNLLVTKVFAVIFLALSCLGTKGVKNQKMTWRKIYTAFLSGLVLFFMNWWMLDLPFSPTADAAIYTVTLTAGYILLLMSGVWISRMLKHNLMEDVFNTANESFMQETRLMENEYSVNLPTKFVYQGKEWDGWINVVNVFRASIVLGTPGSGKSYAVVNNYIKQQIEKSFAMYIYDYKFPDLSEIAYNHLLKHRGHYKVKPEFYVINFDDPRRSHRCNPINPKFMVDISDAYESAYTIMLNLNKTWIQKQGDFFVESPIILLAAIIWYLRIYKDGKYCTFPHAIEFLNKPYADIFTILTSYPSLENYLSPFMDAWQSGAQDQLQGQIASAKIPLSRMISPQLYWVMTGDDFTLDLNNPEHPKILCVGNNPDRQNIYSAALGLYNSRIVKLVNKKGQLKSSIIIDELPTIYFRGIDNLIATARSNKVAVCLGFQDFSQLTRDYGEKEAKVIQNTVGNIFSGQVVGETAKSLSERFGKILQQRQSISINRQDTSTSINTQLDSLIPASKIANLSQGTFVGSVADNFGEEIEQKIFHARIIVDSEKVAAETKAYKKIPVINEFKDADGNDIMQQQIERNYSRIKADVLQIIEDEMQRIKTDPNLQHLIPKEDSDRKEE</sequence>
<dbReference type="EMBL" id="FOUM01000038">
    <property type="protein sequence ID" value="SFN56808.1"/>
    <property type="molecule type" value="Genomic_DNA"/>
</dbReference>
<dbReference type="Proteomes" id="UP000183766">
    <property type="component" value="Unassembled WGS sequence"/>
</dbReference>
<dbReference type="NCBIfam" id="NF041326">
    <property type="entry name" value="Bacteroid_MobC"/>
    <property type="match status" value="1"/>
</dbReference>
<evidence type="ECO:0000256" key="5">
    <source>
        <dbReference type="ARBA" id="ARBA00022989"/>
    </source>
</evidence>
<dbReference type="SUPFAM" id="SSF52540">
    <property type="entry name" value="P-loop containing nucleoside triphosphate hydrolases"/>
    <property type="match status" value="1"/>
</dbReference>
<evidence type="ECO:0000256" key="1">
    <source>
        <dbReference type="ARBA" id="ARBA00004651"/>
    </source>
</evidence>
<keyword evidence="6 7" id="KW-0472">Membrane</keyword>
<accession>A0A1I5A311</accession>
<evidence type="ECO:0000256" key="3">
    <source>
        <dbReference type="ARBA" id="ARBA00022475"/>
    </source>
</evidence>
<organism evidence="9 10">
    <name type="scientific">Bacteroides xylanisolvens</name>
    <dbReference type="NCBI Taxonomy" id="371601"/>
    <lineage>
        <taxon>Bacteria</taxon>
        <taxon>Pseudomonadati</taxon>
        <taxon>Bacteroidota</taxon>
        <taxon>Bacteroidia</taxon>
        <taxon>Bacteroidales</taxon>
        <taxon>Bacteroidaceae</taxon>
        <taxon>Bacteroides</taxon>
    </lineage>
</organism>
<dbReference type="PANTHER" id="PTHR37937:SF1">
    <property type="entry name" value="CONJUGATIVE TRANSFER: DNA TRANSPORT"/>
    <property type="match status" value="1"/>
</dbReference>
<evidence type="ECO:0000313" key="10">
    <source>
        <dbReference type="Proteomes" id="UP000183766"/>
    </source>
</evidence>
<keyword evidence="3" id="KW-1003">Cell membrane</keyword>
<dbReference type="Pfam" id="PF02534">
    <property type="entry name" value="T4SS-DNA_transf"/>
    <property type="match status" value="1"/>
</dbReference>
<feature type="transmembrane region" description="Helical" evidence="7">
    <location>
        <begin position="58"/>
        <end position="82"/>
    </location>
</feature>
<name>A0A1I5A311_9BACE</name>
<evidence type="ECO:0000313" key="9">
    <source>
        <dbReference type="EMBL" id="SFN56808.1"/>
    </source>
</evidence>
<dbReference type="InterPro" id="IPR025988">
    <property type="entry name" value="YWFCY_dom"/>
</dbReference>
<dbReference type="Gene3D" id="3.40.50.300">
    <property type="entry name" value="P-loop containing nucleotide triphosphate hydrolases"/>
    <property type="match status" value="1"/>
</dbReference>
<proteinExistence type="inferred from homology"/>
<dbReference type="InterPro" id="IPR027417">
    <property type="entry name" value="P-loop_NTPase"/>
</dbReference>
<protein>
    <submittedName>
        <fullName evidence="9">TraM recognition site of TraD and TraG</fullName>
    </submittedName>
</protein>
<dbReference type="RefSeq" id="WP_060407905.1">
    <property type="nucleotide sequence ID" value="NZ_FOUM01000038.1"/>
</dbReference>
<evidence type="ECO:0000256" key="7">
    <source>
        <dbReference type="SAM" id="Phobius"/>
    </source>
</evidence>
<evidence type="ECO:0000256" key="6">
    <source>
        <dbReference type="ARBA" id="ARBA00023136"/>
    </source>
</evidence>
<feature type="transmembrane region" description="Helical" evidence="7">
    <location>
        <begin position="124"/>
        <end position="144"/>
    </location>
</feature>
<evidence type="ECO:0000259" key="8">
    <source>
        <dbReference type="Pfam" id="PF14293"/>
    </source>
</evidence>
<comment type="similarity">
    <text evidence="2">Belongs to the VirD4/TraG family.</text>
</comment>
<dbReference type="InterPro" id="IPR003688">
    <property type="entry name" value="TraG/VirD4"/>
</dbReference>